<dbReference type="InterPro" id="IPR000297">
    <property type="entry name" value="PPIase_PpiC"/>
</dbReference>
<dbReference type="AlphaFoldDB" id="A0A2S0VPX0"/>
<feature type="domain" description="PpiC" evidence="6">
    <location>
        <begin position="125"/>
        <end position="247"/>
    </location>
</feature>
<dbReference type="InterPro" id="IPR050245">
    <property type="entry name" value="PrsA_foldase"/>
</dbReference>
<dbReference type="EC" id="5.2.1.8" evidence="3"/>
<name>A0A2S0VPX0_9ALTE</name>
<dbReference type="InterPro" id="IPR027304">
    <property type="entry name" value="Trigger_fact/SurA_dom_sf"/>
</dbReference>
<dbReference type="Gene3D" id="1.10.8.1040">
    <property type="match status" value="1"/>
</dbReference>
<keyword evidence="4" id="KW-0413">Isomerase</keyword>
<organism evidence="7 8">
    <name type="scientific">Saccharobesus litoralis</name>
    <dbReference type="NCBI Taxonomy" id="2172099"/>
    <lineage>
        <taxon>Bacteria</taxon>
        <taxon>Pseudomonadati</taxon>
        <taxon>Pseudomonadota</taxon>
        <taxon>Gammaproteobacteria</taxon>
        <taxon>Alteromonadales</taxon>
        <taxon>Alteromonadaceae</taxon>
        <taxon>Saccharobesus</taxon>
    </lineage>
</organism>
<dbReference type="PROSITE" id="PS51257">
    <property type="entry name" value="PROKAR_LIPOPROTEIN"/>
    <property type="match status" value="1"/>
</dbReference>
<comment type="similarity">
    <text evidence="2">Belongs to the PpiC/parvulin rotamase family.</text>
</comment>
<feature type="signal peptide" evidence="5">
    <location>
        <begin position="1"/>
        <end position="20"/>
    </location>
</feature>
<evidence type="ECO:0000313" key="7">
    <source>
        <dbReference type="EMBL" id="AWB66254.1"/>
    </source>
</evidence>
<evidence type="ECO:0000256" key="3">
    <source>
        <dbReference type="ARBA" id="ARBA00013194"/>
    </source>
</evidence>
<keyword evidence="5" id="KW-0732">Signal</keyword>
<evidence type="ECO:0000256" key="5">
    <source>
        <dbReference type="SAM" id="SignalP"/>
    </source>
</evidence>
<dbReference type="Gene3D" id="1.10.4030.10">
    <property type="entry name" value="Porin chaperone SurA, peptide-binding domain"/>
    <property type="match status" value="1"/>
</dbReference>
<dbReference type="OrthoDB" id="6316289at2"/>
<comment type="catalytic activity">
    <reaction evidence="1">
        <text>[protein]-peptidylproline (omega=180) = [protein]-peptidylproline (omega=0)</text>
        <dbReference type="Rhea" id="RHEA:16237"/>
        <dbReference type="Rhea" id="RHEA-COMP:10747"/>
        <dbReference type="Rhea" id="RHEA-COMP:10748"/>
        <dbReference type="ChEBI" id="CHEBI:83833"/>
        <dbReference type="ChEBI" id="CHEBI:83834"/>
        <dbReference type="EC" id="5.2.1.8"/>
    </reaction>
</comment>
<dbReference type="PANTHER" id="PTHR47245">
    <property type="entry name" value="PEPTIDYLPROLYL ISOMERASE"/>
    <property type="match status" value="1"/>
</dbReference>
<dbReference type="InterPro" id="IPR046357">
    <property type="entry name" value="PPIase_dom_sf"/>
</dbReference>
<dbReference type="Proteomes" id="UP000244441">
    <property type="component" value="Chromosome"/>
</dbReference>
<proteinExistence type="inferred from homology"/>
<dbReference type="KEGG" id="cate:C2869_07335"/>
<protein>
    <recommendedName>
        <fullName evidence="3">peptidylprolyl isomerase</fullName>
        <ecNumber evidence="3">5.2.1.8</ecNumber>
    </recommendedName>
</protein>
<dbReference type="EMBL" id="CP026604">
    <property type="protein sequence ID" value="AWB66254.1"/>
    <property type="molecule type" value="Genomic_DNA"/>
</dbReference>
<keyword evidence="4" id="KW-0697">Rotamase</keyword>
<evidence type="ECO:0000256" key="2">
    <source>
        <dbReference type="ARBA" id="ARBA00007656"/>
    </source>
</evidence>
<dbReference type="SUPFAM" id="SSF109998">
    <property type="entry name" value="Triger factor/SurA peptide-binding domain-like"/>
    <property type="match status" value="1"/>
</dbReference>
<evidence type="ECO:0000256" key="1">
    <source>
        <dbReference type="ARBA" id="ARBA00000971"/>
    </source>
</evidence>
<evidence type="ECO:0000256" key="4">
    <source>
        <dbReference type="ARBA" id="ARBA00023110"/>
    </source>
</evidence>
<reference evidence="7 8" key="1">
    <citation type="submission" date="2018-01" db="EMBL/GenBank/DDBJ databases">
        <title>Genome sequence of a Cantenovulum-like bacteria.</title>
        <authorList>
            <person name="Tan W.R."/>
            <person name="Lau N.-S."/>
            <person name="Go F."/>
            <person name="Amirul A.-A.A."/>
        </authorList>
    </citation>
    <scope>NUCLEOTIDE SEQUENCE [LARGE SCALE GENOMIC DNA]</scope>
    <source>
        <strain evidence="7 8">CCB-QB4</strain>
    </source>
</reference>
<accession>A0A2S0VPX0</accession>
<feature type="chain" id="PRO_5015497927" description="peptidylprolyl isomerase" evidence="5">
    <location>
        <begin position="21"/>
        <end position="283"/>
    </location>
</feature>
<dbReference type="PANTHER" id="PTHR47245:SF2">
    <property type="entry name" value="PEPTIDYL-PROLYL CIS-TRANS ISOMERASE HP_0175-RELATED"/>
    <property type="match status" value="1"/>
</dbReference>
<dbReference type="GO" id="GO:0003755">
    <property type="term" value="F:peptidyl-prolyl cis-trans isomerase activity"/>
    <property type="evidence" value="ECO:0007669"/>
    <property type="project" value="UniProtKB-KW"/>
</dbReference>
<dbReference type="Gene3D" id="3.10.50.40">
    <property type="match status" value="1"/>
</dbReference>
<evidence type="ECO:0000259" key="6">
    <source>
        <dbReference type="Pfam" id="PF13145"/>
    </source>
</evidence>
<keyword evidence="8" id="KW-1185">Reference proteome</keyword>
<dbReference type="RefSeq" id="WP_108602325.1">
    <property type="nucleotide sequence ID" value="NZ_CP026604.1"/>
</dbReference>
<dbReference type="Pfam" id="PF13145">
    <property type="entry name" value="Rotamase_2"/>
    <property type="match status" value="1"/>
</dbReference>
<gene>
    <name evidence="7" type="ORF">C2869_07335</name>
</gene>
<sequence>MLSLRSISLCFASLSVCLLAACSKQQTEQAVVDPVVATVNGSNILQSQLDFELERTLSNVPDIFVDERVKGRVLDSLVLSQLMAQLQSSGMDESELSELDKEVAAFRQKKLVERYIRNHVEASPVTKQQVQDYYQNNLDEFGQKDIKFWRRIRVEGATNHPEAQNIAKTLSAVASSSHFKQVTLAGVNFVVTEGTNEQDNLSPTFAKLLNATNSGQISDLQIDGNAMYRLAVTKTYLQPAKPLNQVKREIQKRLSQQAWKRAIKAHGDKLRAQADISLVPEAS</sequence>
<evidence type="ECO:0000313" key="8">
    <source>
        <dbReference type="Proteomes" id="UP000244441"/>
    </source>
</evidence>